<keyword evidence="5" id="KW-0464">Manganese</keyword>
<evidence type="ECO:0000256" key="6">
    <source>
        <dbReference type="ARBA" id="ARBA00047761"/>
    </source>
</evidence>
<comment type="catalytic activity">
    <reaction evidence="7 8">
        <text>O-phospho-L-threonyl-[protein] + H2O = L-threonyl-[protein] + phosphate</text>
        <dbReference type="Rhea" id="RHEA:47004"/>
        <dbReference type="Rhea" id="RHEA-COMP:11060"/>
        <dbReference type="Rhea" id="RHEA-COMP:11605"/>
        <dbReference type="ChEBI" id="CHEBI:15377"/>
        <dbReference type="ChEBI" id="CHEBI:30013"/>
        <dbReference type="ChEBI" id="CHEBI:43474"/>
        <dbReference type="ChEBI" id="CHEBI:61977"/>
        <dbReference type="EC" id="3.1.3.16"/>
    </reaction>
</comment>
<dbReference type="GO" id="GO:0046872">
    <property type="term" value="F:metal ion binding"/>
    <property type="evidence" value="ECO:0007669"/>
    <property type="project" value="UniProtKB-KW"/>
</dbReference>
<evidence type="ECO:0000256" key="5">
    <source>
        <dbReference type="ARBA" id="ARBA00023211"/>
    </source>
</evidence>
<name>V6LHC3_9EUKA</name>
<dbReference type="AlphaFoldDB" id="V6LHC3"/>
<dbReference type="InterPro" id="IPR029052">
    <property type="entry name" value="Metallo-depent_PP-like"/>
</dbReference>
<feature type="domain" description="Serine/threonine specific protein phosphatases" evidence="9">
    <location>
        <begin position="102"/>
        <end position="107"/>
    </location>
</feature>
<dbReference type="InterPro" id="IPR006186">
    <property type="entry name" value="Ser/Thr-sp_prot-phosphatase"/>
</dbReference>
<evidence type="ECO:0000313" key="11">
    <source>
        <dbReference type="EMBL" id="KAH0577666.1"/>
    </source>
</evidence>
<dbReference type="PROSITE" id="PS00125">
    <property type="entry name" value="SER_THR_PHOSPHATASE"/>
    <property type="match status" value="1"/>
</dbReference>
<dbReference type="Pfam" id="PF00149">
    <property type="entry name" value="Metallophos"/>
    <property type="match status" value="1"/>
</dbReference>
<accession>V6LHC3</accession>
<evidence type="ECO:0000256" key="7">
    <source>
        <dbReference type="ARBA" id="ARBA00048336"/>
    </source>
</evidence>
<keyword evidence="2" id="KW-0479">Metal-binding</keyword>
<dbReference type="SMART" id="SM00156">
    <property type="entry name" value="PP2Ac"/>
    <property type="match status" value="1"/>
</dbReference>
<dbReference type="InterPro" id="IPR050341">
    <property type="entry name" value="PP1_catalytic_subunit"/>
</dbReference>
<comment type="catalytic activity">
    <reaction evidence="6">
        <text>O-phospho-L-seryl-[protein] + H2O = L-seryl-[protein] + phosphate</text>
        <dbReference type="Rhea" id="RHEA:20629"/>
        <dbReference type="Rhea" id="RHEA-COMP:9863"/>
        <dbReference type="Rhea" id="RHEA-COMP:11604"/>
        <dbReference type="ChEBI" id="CHEBI:15377"/>
        <dbReference type="ChEBI" id="CHEBI:29999"/>
        <dbReference type="ChEBI" id="CHEBI:43474"/>
        <dbReference type="ChEBI" id="CHEBI:83421"/>
        <dbReference type="EC" id="3.1.3.16"/>
    </reaction>
</comment>
<dbReference type="OrthoDB" id="445564at2759"/>
<gene>
    <name evidence="10" type="ORF">SS50377_16730</name>
    <name evidence="11" type="ORF">SS50377_21020</name>
</gene>
<evidence type="ECO:0000256" key="1">
    <source>
        <dbReference type="ARBA" id="ARBA00001936"/>
    </source>
</evidence>
<dbReference type="Proteomes" id="UP000018208">
    <property type="component" value="Unassembled WGS sequence"/>
</dbReference>
<dbReference type="EMBL" id="KI546135">
    <property type="protein sequence ID" value="EST43683.1"/>
    <property type="molecule type" value="Genomic_DNA"/>
</dbReference>
<dbReference type="EMBL" id="AUWU02000001">
    <property type="protein sequence ID" value="KAH0577666.1"/>
    <property type="molecule type" value="Genomic_DNA"/>
</dbReference>
<dbReference type="GO" id="GO:0005737">
    <property type="term" value="C:cytoplasm"/>
    <property type="evidence" value="ECO:0007669"/>
    <property type="project" value="TreeGrafter"/>
</dbReference>
<dbReference type="PANTHER" id="PTHR11668:SF300">
    <property type="entry name" value="SERINE_THREONINE-PROTEIN PHOSPHATASE"/>
    <property type="match status" value="1"/>
</dbReference>
<reference evidence="10 11" key="1">
    <citation type="journal article" date="2014" name="PLoS Genet.">
        <title>The Genome of Spironucleus salmonicida Highlights a Fish Pathogen Adapted to Fluctuating Environments.</title>
        <authorList>
            <person name="Xu F."/>
            <person name="Jerlstrom-Hultqvist J."/>
            <person name="Einarsson E."/>
            <person name="Astvaldsson A."/>
            <person name="Svard S.G."/>
            <person name="Andersson J.O."/>
        </authorList>
    </citation>
    <scope>NUCLEOTIDE SEQUENCE</scope>
    <source>
        <strain evidence="11">ATCC 50377</strain>
    </source>
</reference>
<keyword evidence="4" id="KW-0904">Protein phosphatase</keyword>
<evidence type="ECO:0000256" key="8">
    <source>
        <dbReference type="RuleBase" id="RU004273"/>
    </source>
</evidence>
<evidence type="ECO:0000256" key="4">
    <source>
        <dbReference type="ARBA" id="ARBA00022912"/>
    </source>
</evidence>
<evidence type="ECO:0000256" key="3">
    <source>
        <dbReference type="ARBA" id="ARBA00022801"/>
    </source>
</evidence>
<evidence type="ECO:0000313" key="12">
    <source>
        <dbReference type="Proteomes" id="UP000018208"/>
    </source>
</evidence>
<dbReference type="PRINTS" id="PR00114">
    <property type="entry name" value="STPHPHTASE"/>
</dbReference>
<sequence>MMILLQLENQTYSKILTTGKPLSIEEYRQLTQDFLMFQYPKFLYPPLAIYGDTHGSAKDMKHAINNKQFKLLLGDYVDRGPDGVICLQQAIALTVLQLGLAIRGNHEEFRINQRYGFDKQLMAAYKENYQEALDLTLKIYEKLKLFQLINSKFGIIMAVHGGVPLNQDLNSLVFLGANKFNKEDILWSDPGTQYRANQRGAGLEYDKKHFEKWSQKNGVWGVVRGHQVVQEGFRDDFGDQRHWTIFSSSSYVGSKNIGGWMLFDNQKGFQPQKIN</sequence>
<dbReference type="Gene3D" id="3.60.21.10">
    <property type="match status" value="1"/>
</dbReference>
<dbReference type="InterPro" id="IPR004843">
    <property type="entry name" value="Calcineurin-like_PHP"/>
</dbReference>
<comment type="cofactor">
    <cofactor evidence="1">
        <name>Mn(2+)</name>
        <dbReference type="ChEBI" id="CHEBI:29035"/>
    </cofactor>
</comment>
<dbReference type="GO" id="GO:0004722">
    <property type="term" value="F:protein serine/threonine phosphatase activity"/>
    <property type="evidence" value="ECO:0007669"/>
    <property type="project" value="UniProtKB-EC"/>
</dbReference>
<dbReference type="EC" id="3.1.3.16" evidence="8"/>
<reference evidence="11" key="2">
    <citation type="submission" date="2020-12" db="EMBL/GenBank/DDBJ databases">
        <title>New Spironucleus salmonicida genome in near-complete chromosomes.</title>
        <authorList>
            <person name="Xu F."/>
            <person name="Kurt Z."/>
            <person name="Jimenez-Gonzalez A."/>
            <person name="Astvaldsson A."/>
            <person name="Andersson J.O."/>
            <person name="Svard S.G."/>
        </authorList>
    </citation>
    <scope>NUCLEOTIDE SEQUENCE</scope>
    <source>
        <strain evidence="11">ATCC 50377</strain>
    </source>
</reference>
<keyword evidence="3 8" id="KW-0378">Hydrolase</keyword>
<organism evidence="10">
    <name type="scientific">Spironucleus salmonicida</name>
    <dbReference type="NCBI Taxonomy" id="348837"/>
    <lineage>
        <taxon>Eukaryota</taxon>
        <taxon>Metamonada</taxon>
        <taxon>Diplomonadida</taxon>
        <taxon>Hexamitidae</taxon>
        <taxon>Hexamitinae</taxon>
        <taxon>Spironucleus</taxon>
    </lineage>
</organism>
<comment type="similarity">
    <text evidence="8">Belongs to the PPP phosphatase family.</text>
</comment>
<evidence type="ECO:0000259" key="9">
    <source>
        <dbReference type="PROSITE" id="PS00125"/>
    </source>
</evidence>
<dbReference type="CDD" id="cd00144">
    <property type="entry name" value="MPP_PPP_family"/>
    <property type="match status" value="1"/>
</dbReference>
<dbReference type="GO" id="GO:0005634">
    <property type="term" value="C:nucleus"/>
    <property type="evidence" value="ECO:0007669"/>
    <property type="project" value="TreeGrafter"/>
</dbReference>
<dbReference type="VEuPathDB" id="GiardiaDB:SS50377_21020"/>
<dbReference type="SUPFAM" id="SSF56300">
    <property type="entry name" value="Metallo-dependent phosphatases"/>
    <property type="match status" value="1"/>
</dbReference>
<keyword evidence="12" id="KW-1185">Reference proteome</keyword>
<protein>
    <recommendedName>
        <fullName evidence="8">Serine/threonine-protein phosphatase</fullName>
        <ecNumber evidence="8">3.1.3.16</ecNumber>
    </recommendedName>
</protein>
<evidence type="ECO:0000313" key="10">
    <source>
        <dbReference type="EMBL" id="EST43683.1"/>
    </source>
</evidence>
<proteinExistence type="inferred from homology"/>
<dbReference type="PANTHER" id="PTHR11668">
    <property type="entry name" value="SERINE/THREONINE PROTEIN PHOSPHATASE"/>
    <property type="match status" value="1"/>
</dbReference>
<evidence type="ECO:0000256" key="2">
    <source>
        <dbReference type="ARBA" id="ARBA00022723"/>
    </source>
</evidence>